<gene>
    <name evidence="1" type="ORF">L1987_00535</name>
</gene>
<evidence type="ECO:0000313" key="1">
    <source>
        <dbReference type="EMBL" id="KAI3826487.1"/>
    </source>
</evidence>
<reference evidence="2" key="1">
    <citation type="journal article" date="2022" name="Mol. Ecol. Resour.">
        <title>The genomes of chicory, endive, great burdock and yacon provide insights into Asteraceae palaeo-polyploidization history and plant inulin production.</title>
        <authorList>
            <person name="Fan W."/>
            <person name="Wang S."/>
            <person name="Wang H."/>
            <person name="Wang A."/>
            <person name="Jiang F."/>
            <person name="Liu H."/>
            <person name="Zhao H."/>
            <person name="Xu D."/>
            <person name="Zhang Y."/>
        </authorList>
    </citation>
    <scope>NUCLEOTIDE SEQUENCE [LARGE SCALE GENOMIC DNA]</scope>
    <source>
        <strain evidence="2">cv. Yunnan</strain>
    </source>
</reference>
<dbReference type="EMBL" id="CM042018">
    <property type="protein sequence ID" value="KAI3826487.1"/>
    <property type="molecule type" value="Genomic_DNA"/>
</dbReference>
<reference evidence="1 2" key="2">
    <citation type="journal article" date="2022" name="Mol. Ecol. Resour.">
        <title>The genomes of chicory, endive, great burdock and yacon provide insights into Asteraceae paleo-polyploidization history and plant inulin production.</title>
        <authorList>
            <person name="Fan W."/>
            <person name="Wang S."/>
            <person name="Wang H."/>
            <person name="Wang A."/>
            <person name="Jiang F."/>
            <person name="Liu H."/>
            <person name="Zhao H."/>
            <person name="Xu D."/>
            <person name="Zhang Y."/>
        </authorList>
    </citation>
    <scope>NUCLEOTIDE SEQUENCE [LARGE SCALE GENOMIC DNA]</scope>
    <source>
        <strain evidence="2">cv. Yunnan</strain>
        <tissue evidence="1">Leaves</tissue>
    </source>
</reference>
<accession>A0ACB9K2K4</accession>
<evidence type="ECO:0000313" key="2">
    <source>
        <dbReference type="Proteomes" id="UP001056120"/>
    </source>
</evidence>
<dbReference type="Proteomes" id="UP001056120">
    <property type="component" value="Linkage Group LG01"/>
</dbReference>
<keyword evidence="2" id="KW-1185">Reference proteome</keyword>
<organism evidence="1 2">
    <name type="scientific">Smallanthus sonchifolius</name>
    <dbReference type="NCBI Taxonomy" id="185202"/>
    <lineage>
        <taxon>Eukaryota</taxon>
        <taxon>Viridiplantae</taxon>
        <taxon>Streptophyta</taxon>
        <taxon>Embryophyta</taxon>
        <taxon>Tracheophyta</taxon>
        <taxon>Spermatophyta</taxon>
        <taxon>Magnoliopsida</taxon>
        <taxon>eudicotyledons</taxon>
        <taxon>Gunneridae</taxon>
        <taxon>Pentapetalae</taxon>
        <taxon>asterids</taxon>
        <taxon>campanulids</taxon>
        <taxon>Asterales</taxon>
        <taxon>Asteraceae</taxon>
        <taxon>Asteroideae</taxon>
        <taxon>Heliantheae alliance</taxon>
        <taxon>Millerieae</taxon>
        <taxon>Smallanthus</taxon>
    </lineage>
</organism>
<proteinExistence type="predicted"/>
<name>A0ACB9K2K4_9ASTR</name>
<sequence length="78" mass="9282">MLMREQHRVQQFAQQRVLLVGTGEWRRNTFSHCSCSLSAYVLQFSLLTKRSCQIYLRVSELSPGDPNRIRCRYHDEHL</sequence>
<comment type="caution">
    <text evidence="1">The sequence shown here is derived from an EMBL/GenBank/DDBJ whole genome shotgun (WGS) entry which is preliminary data.</text>
</comment>
<protein>
    <submittedName>
        <fullName evidence="1">Uncharacterized protein</fullName>
    </submittedName>
</protein>